<keyword evidence="1" id="KW-0812">Transmembrane</keyword>
<proteinExistence type="predicted"/>
<reference evidence="2 3" key="1">
    <citation type="submission" date="2016-10" db="EMBL/GenBank/DDBJ databases">
        <authorList>
            <person name="Varghese N."/>
            <person name="Submissions S."/>
        </authorList>
    </citation>
    <scope>NUCLEOTIDE SEQUENCE [LARGE SCALE GENOMIC DNA]</scope>
    <source>
        <strain evidence="2 3">Mar_2010_102</strain>
    </source>
</reference>
<accession>A0A1H1LBV4</accession>
<evidence type="ECO:0000313" key="2">
    <source>
        <dbReference type="EMBL" id="SDR71986.1"/>
    </source>
</evidence>
<dbReference type="Proteomes" id="UP000198858">
    <property type="component" value="Chromosome I"/>
</dbReference>
<organism evidence="2 3">
    <name type="scientific">Christiangramia echinicola</name>
    <dbReference type="NCBI Taxonomy" id="279359"/>
    <lineage>
        <taxon>Bacteria</taxon>
        <taxon>Pseudomonadati</taxon>
        <taxon>Bacteroidota</taxon>
        <taxon>Flavobacteriia</taxon>
        <taxon>Flavobacteriales</taxon>
        <taxon>Flavobacteriaceae</taxon>
        <taxon>Christiangramia</taxon>
    </lineage>
</organism>
<keyword evidence="3" id="KW-1185">Reference proteome</keyword>
<dbReference type="STRING" id="1250231.SAMN04488552_0693"/>
<feature type="transmembrane region" description="Helical" evidence="1">
    <location>
        <begin position="5"/>
        <end position="21"/>
    </location>
</feature>
<evidence type="ECO:0000313" key="3">
    <source>
        <dbReference type="Proteomes" id="UP000198858"/>
    </source>
</evidence>
<dbReference type="RefSeq" id="WP_089661308.1">
    <property type="nucleotide sequence ID" value="NZ_LT629745.1"/>
</dbReference>
<feature type="transmembrane region" description="Helical" evidence="1">
    <location>
        <begin position="27"/>
        <end position="48"/>
    </location>
</feature>
<gene>
    <name evidence="2" type="ORF">SAMN04488552_0693</name>
</gene>
<dbReference type="EMBL" id="LT629745">
    <property type="protein sequence ID" value="SDR71986.1"/>
    <property type="molecule type" value="Genomic_DNA"/>
</dbReference>
<protein>
    <submittedName>
        <fullName evidence="2">Uncharacterized protein</fullName>
    </submittedName>
</protein>
<dbReference type="AlphaFoldDB" id="A0A1H1LBV4"/>
<sequence>MKKTILIFSSIIITAILSYQITWINYFLILIVFLNIAFLIIVGLISIFKKLRNRIFKIPVLIICLCIVGILASLFHPYEKAIINSNNLSDNLEYAYKTDQKDRKELKSFIGYFSKLEERDSIRLKQIRKIYKQDKLSKPIDKFHAAFVFHHSDNSKDYKIASELAEDAANSEILKNNYTVQWLKKASYDRYMVSIGQPEKYNTQNNLSIDLN</sequence>
<keyword evidence="1" id="KW-1133">Transmembrane helix</keyword>
<name>A0A1H1LBV4_9FLAO</name>
<keyword evidence="1" id="KW-0472">Membrane</keyword>
<feature type="transmembrane region" description="Helical" evidence="1">
    <location>
        <begin position="60"/>
        <end position="78"/>
    </location>
</feature>
<evidence type="ECO:0000256" key="1">
    <source>
        <dbReference type="SAM" id="Phobius"/>
    </source>
</evidence>